<dbReference type="InterPro" id="IPR051091">
    <property type="entry name" value="O-Glucosyltr/Glycosyltrsf_90"/>
</dbReference>
<dbReference type="PANTHER" id="PTHR12203">
    <property type="entry name" value="KDEL LYS-ASP-GLU-LEU CONTAINING - RELATED"/>
    <property type="match status" value="1"/>
</dbReference>
<feature type="signal peptide" evidence="2">
    <location>
        <begin position="1"/>
        <end position="26"/>
    </location>
</feature>
<evidence type="ECO:0000313" key="5">
    <source>
        <dbReference type="Proteomes" id="UP001492380"/>
    </source>
</evidence>
<dbReference type="Proteomes" id="UP001492380">
    <property type="component" value="Unassembled WGS sequence"/>
</dbReference>
<proteinExistence type="predicted"/>
<protein>
    <submittedName>
        <fullName evidence="4">DUF821 domain-containing protein</fullName>
    </submittedName>
</protein>
<name>A0ABR1YAX4_9PEZI</name>
<reference evidence="4 5" key="1">
    <citation type="submission" date="2024-04" db="EMBL/GenBank/DDBJ databases">
        <title>Phyllosticta paracitricarpa is synonymous to the EU quarantine fungus P. citricarpa based on phylogenomic analyses.</title>
        <authorList>
            <consortium name="Lawrence Berkeley National Laboratory"/>
            <person name="Van Ingen-Buijs V.A."/>
            <person name="Van Westerhoven A.C."/>
            <person name="Haridas S."/>
            <person name="Skiadas P."/>
            <person name="Martin F."/>
            <person name="Groenewald J.Z."/>
            <person name="Crous P.W."/>
            <person name="Seidl M.F."/>
        </authorList>
    </citation>
    <scope>NUCLEOTIDE SEQUENCE [LARGE SCALE GENOMIC DNA]</scope>
    <source>
        <strain evidence="4 5">CBS 123374</strain>
    </source>
</reference>
<evidence type="ECO:0000313" key="4">
    <source>
        <dbReference type="EMBL" id="KAK8223304.1"/>
    </source>
</evidence>
<evidence type="ECO:0000256" key="2">
    <source>
        <dbReference type="SAM" id="SignalP"/>
    </source>
</evidence>
<gene>
    <name evidence="4" type="ORF">HDK90DRAFT_117177</name>
</gene>
<dbReference type="EMBL" id="JBBWRZ010000014">
    <property type="protein sequence ID" value="KAK8223304.1"/>
    <property type="molecule type" value="Genomic_DNA"/>
</dbReference>
<dbReference type="InterPro" id="IPR006598">
    <property type="entry name" value="CAP10"/>
</dbReference>
<organism evidence="4 5">
    <name type="scientific">Phyllosticta capitalensis</name>
    <dbReference type="NCBI Taxonomy" id="121624"/>
    <lineage>
        <taxon>Eukaryota</taxon>
        <taxon>Fungi</taxon>
        <taxon>Dikarya</taxon>
        <taxon>Ascomycota</taxon>
        <taxon>Pezizomycotina</taxon>
        <taxon>Dothideomycetes</taxon>
        <taxon>Dothideomycetes incertae sedis</taxon>
        <taxon>Botryosphaeriales</taxon>
        <taxon>Phyllostictaceae</taxon>
        <taxon>Phyllosticta</taxon>
    </lineage>
</organism>
<comment type="caution">
    <text evidence="4">The sequence shown here is derived from an EMBL/GenBank/DDBJ whole genome shotgun (WGS) entry which is preliminary data.</text>
</comment>
<sequence length="466" mass="54979">MITTSHRVIIASCVLVILLFFALQHSLQVETPQPLLPEEQQEFYDTLAADNKSEPLSVGFEPEFVETESPDDWRFHPARDVRNYGLNEAQCDIAFPGLWHEIDQAASHMRRNGPITAGELNLEWRDRAVVRAMIYDHQLYIIEAKGCTYRRDFRERSLATLQSINRAITAYTGPIPNIEFTFCVEDIVYERMETNRKPPIWGFTRKPDWENVWIMPDFGYWSWPTSPIGEYSDVRFQMGLRERGVPFQEKKEKVLWRGAPMTEQRKKLVEQWEHKSWSDIVPFDWADPEREKKFVDMPDHCNWKFLLHTEGRSYSGRLKYLQNCHSVVIVPDLKWIEPHHALLIPSGPRQNYLPVKYDFSDLEEKVQTLLASPEFAEQVADNSVEMFRDRYLTPAAQACYWRKLFKAWREISFEPEFSDGYGHPRGMPFETYVLLDIYDSNPWKDPADRLQKEEEEEKKKKKEKGD</sequence>
<dbReference type="PANTHER" id="PTHR12203:SF107">
    <property type="entry name" value="GLYCOSYL TRANSFERASE CAP10 DOMAIN-CONTAINING PROTEIN"/>
    <property type="match status" value="1"/>
</dbReference>
<evidence type="ECO:0000259" key="3">
    <source>
        <dbReference type="SMART" id="SM00672"/>
    </source>
</evidence>
<accession>A0ABR1YAX4</accession>
<feature type="domain" description="Glycosyl transferase CAP10" evidence="3">
    <location>
        <begin position="174"/>
        <end position="411"/>
    </location>
</feature>
<evidence type="ECO:0000256" key="1">
    <source>
        <dbReference type="SAM" id="MobiDB-lite"/>
    </source>
</evidence>
<dbReference type="SMART" id="SM00672">
    <property type="entry name" value="CAP10"/>
    <property type="match status" value="1"/>
</dbReference>
<feature type="chain" id="PRO_5046264597" evidence="2">
    <location>
        <begin position="27"/>
        <end position="466"/>
    </location>
</feature>
<feature type="region of interest" description="Disordered" evidence="1">
    <location>
        <begin position="442"/>
        <end position="466"/>
    </location>
</feature>
<keyword evidence="2" id="KW-0732">Signal</keyword>
<dbReference type="Pfam" id="PF05686">
    <property type="entry name" value="Glyco_transf_90"/>
    <property type="match status" value="1"/>
</dbReference>
<keyword evidence="5" id="KW-1185">Reference proteome</keyword>